<reference evidence="1" key="1">
    <citation type="submission" date="2020-04" db="EMBL/GenBank/DDBJ databases">
        <authorList>
            <person name="Chiriac C."/>
            <person name="Salcher M."/>
            <person name="Ghai R."/>
            <person name="Kavagutti S V."/>
        </authorList>
    </citation>
    <scope>NUCLEOTIDE SEQUENCE</scope>
</reference>
<proteinExistence type="predicted"/>
<organism evidence="1">
    <name type="scientific">uncultured Caudovirales phage</name>
    <dbReference type="NCBI Taxonomy" id="2100421"/>
    <lineage>
        <taxon>Viruses</taxon>
        <taxon>Duplodnaviria</taxon>
        <taxon>Heunggongvirae</taxon>
        <taxon>Uroviricota</taxon>
        <taxon>Caudoviricetes</taxon>
        <taxon>Peduoviridae</taxon>
        <taxon>Maltschvirus</taxon>
        <taxon>Maltschvirus maltsch</taxon>
    </lineage>
</organism>
<evidence type="ECO:0000313" key="1">
    <source>
        <dbReference type="EMBL" id="CAB4133816.1"/>
    </source>
</evidence>
<name>A0A6J5LL08_9CAUD</name>
<gene>
    <name evidence="1" type="ORF">UFOVP264_30</name>
</gene>
<accession>A0A6J5LL08</accession>
<protein>
    <submittedName>
        <fullName evidence="1">Uncharacterized protein</fullName>
    </submittedName>
</protein>
<sequence length="65" mass="7766">MISYTPGQLFIISQFENKCSEYSEMIENPHELVMGVMASKILELYDKIEYLEKRLSYESNQRIKR</sequence>
<dbReference type="EMBL" id="LR796277">
    <property type="protein sequence ID" value="CAB4133816.1"/>
    <property type="molecule type" value="Genomic_DNA"/>
</dbReference>